<evidence type="ECO:0000256" key="12">
    <source>
        <dbReference type="ARBA" id="ARBA00022859"/>
    </source>
</evidence>
<dbReference type="EMBL" id="AFYH01035553">
    <property type="status" value="NOT_ANNOTATED_CDS"/>
    <property type="molecule type" value="Genomic_DNA"/>
</dbReference>
<dbReference type="SMART" id="SM00636">
    <property type="entry name" value="Glyco_18"/>
    <property type="match status" value="1"/>
</dbReference>
<evidence type="ECO:0000256" key="17">
    <source>
        <dbReference type="ARBA" id="ARBA00023295"/>
    </source>
</evidence>
<evidence type="ECO:0000256" key="8">
    <source>
        <dbReference type="ARBA" id="ARBA00022669"/>
    </source>
</evidence>
<evidence type="ECO:0000256" key="5">
    <source>
        <dbReference type="ARBA" id="ARBA00012729"/>
    </source>
</evidence>
<keyword evidence="17" id="KW-0326">Glycosidase</keyword>
<dbReference type="EMBL" id="AFYH01035551">
    <property type="status" value="NOT_ANNOTATED_CDS"/>
    <property type="molecule type" value="Genomic_DNA"/>
</dbReference>
<dbReference type="GO" id="GO:0006032">
    <property type="term" value="P:chitin catabolic process"/>
    <property type="evidence" value="ECO:0007669"/>
    <property type="project" value="UniProtKB-KW"/>
</dbReference>
<dbReference type="FunFam" id="2.170.140.10:FF:000001">
    <property type="entry name" value="Acidic mammalian chitinase"/>
    <property type="match status" value="1"/>
</dbReference>
<keyword evidence="16" id="KW-0119">Carbohydrate metabolism</keyword>
<dbReference type="GO" id="GO:0002376">
    <property type="term" value="P:immune system process"/>
    <property type="evidence" value="ECO:0007669"/>
    <property type="project" value="UniProtKB-KW"/>
</dbReference>
<keyword evidence="18" id="KW-0624">Polysaccharide degradation</keyword>
<dbReference type="InterPro" id="IPR002557">
    <property type="entry name" value="Chitin-bd_dom"/>
</dbReference>
<comment type="subunit">
    <text evidence="19">Interacts with EGFR.</text>
</comment>
<dbReference type="Ensembl" id="ENSLACT00000025720.1">
    <property type="protein sequence ID" value="ENSLACP00000022923.1"/>
    <property type="gene ID" value="ENSLACG00000014252.2"/>
</dbReference>
<dbReference type="EMBL" id="AFYH01035552">
    <property type="status" value="NOT_ANNOTATED_CDS"/>
    <property type="molecule type" value="Genomic_DNA"/>
</dbReference>
<comment type="catalytic activity">
    <reaction evidence="1">
        <text>Random endo-hydrolysis of N-acetyl-beta-D-glucosaminide (1-&gt;4)-beta-linkages in chitin and chitodextrins.</text>
        <dbReference type="EC" id="3.2.1.14"/>
    </reaction>
</comment>
<keyword evidence="15" id="KW-0395">Inflammatory response</keyword>
<evidence type="ECO:0000256" key="10">
    <source>
        <dbReference type="ARBA" id="ARBA00022729"/>
    </source>
</evidence>
<feature type="chain" id="PRO_5004043539" description="Acidic mammalian chitinase" evidence="22">
    <location>
        <begin position="22"/>
        <end position="476"/>
    </location>
</feature>
<reference evidence="25" key="3">
    <citation type="submission" date="2025-09" db="UniProtKB">
        <authorList>
            <consortium name="Ensembl"/>
        </authorList>
    </citation>
    <scope>IDENTIFICATION</scope>
</reference>
<evidence type="ECO:0000256" key="20">
    <source>
        <dbReference type="ARBA" id="ARBA00072739"/>
    </source>
</evidence>
<evidence type="ECO:0000259" key="24">
    <source>
        <dbReference type="PROSITE" id="PS51910"/>
    </source>
</evidence>
<keyword evidence="9" id="KW-0053">Apoptosis</keyword>
<keyword evidence="13" id="KW-0146">Chitin degradation</keyword>
<dbReference type="InterPro" id="IPR029070">
    <property type="entry name" value="Chitinase_insertion_sf"/>
</dbReference>
<proteinExistence type="inferred from homology"/>
<sequence length="476" mass="51942">MAKFVLLTVLAILLQLQLQLGATYNLVCYFTNWAQYRPGAAKYMPDNIDPCLCTHLIYAFAGMANNEISTYEWNDATLYKSFNALKSRNSELKTLLSIGGWNFGTQKFSAMVASPQNRQTFINSVIKFLRQYGFDGLDIDWEYPGSRGSPPQTKQQYPVFLQELMQAFEQEAQSSNRPRLMISAAVAAGKANIDAGYDVPAMSKYIDLINVMTYDLFGPWEGFTGENSPLYNGPDVPGGYVDFNVAFVMKYWSSLGAPREKLNVGFAAYGHSFNLRNPSDTTVGAPTSGPGAAGHYTQQTGFLAYFEICTFLNGATKVWNSAEAVPYAYKGSEWVGYDNVKSFQMKADWVKQNNFGGGMVWTLAQDDFTGGFCNEGKYPLINTLKTAFGVNSNCHATAPQPPAPPSGGGSSSGSGGSSSGGSANSNFCVGKTSGLYPVPTNKNQFYHCLNGKTYIQNCQAGLVFDPSCKCCNWAQS</sequence>
<dbReference type="CDD" id="cd02872">
    <property type="entry name" value="GH18_chitolectin_chitotriosidase"/>
    <property type="match status" value="1"/>
</dbReference>
<dbReference type="PANTHER" id="PTHR11177:SF405">
    <property type="entry name" value="CHITINASE"/>
    <property type="match status" value="1"/>
</dbReference>
<evidence type="ECO:0000256" key="7">
    <source>
        <dbReference type="ARBA" id="ARBA00022525"/>
    </source>
</evidence>
<dbReference type="EC" id="3.2.1.14" evidence="5"/>
<evidence type="ECO:0000256" key="19">
    <source>
        <dbReference type="ARBA" id="ARBA00062006"/>
    </source>
</evidence>
<dbReference type="GO" id="GO:0000272">
    <property type="term" value="P:polysaccharide catabolic process"/>
    <property type="evidence" value="ECO:0007669"/>
    <property type="project" value="UniProtKB-KW"/>
</dbReference>
<comment type="subcellular location">
    <subcellularLocation>
        <location evidence="2">Cytoplasm</location>
    </subcellularLocation>
    <subcellularLocation>
        <location evidence="3">Secreted</location>
    </subcellularLocation>
</comment>
<dbReference type="KEGG" id="lcm:102358744"/>
<evidence type="ECO:0000256" key="3">
    <source>
        <dbReference type="ARBA" id="ARBA00004613"/>
    </source>
</evidence>
<dbReference type="InterPro" id="IPR011583">
    <property type="entry name" value="Chitinase_II/V-like_cat"/>
</dbReference>
<evidence type="ECO:0000256" key="18">
    <source>
        <dbReference type="ARBA" id="ARBA00023326"/>
    </source>
</evidence>
<dbReference type="SUPFAM" id="SSF57625">
    <property type="entry name" value="Invertebrate chitin-binding proteins"/>
    <property type="match status" value="1"/>
</dbReference>
<dbReference type="InterPro" id="IPR017853">
    <property type="entry name" value="GH"/>
</dbReference>
<feature type="region of interest" description="Disordered" evidence="21">
    <location>
        <begin position="398"/>
        <end position="418"/>
    </location>
</feature>
<evidence type="ECO:0000256" key="11">
    <source>
        <dbReference type="ARBA" id="ARBA00022801"/>
    </source>
</evidence>
<dbReference type="Gene3D" id="2.170.140.10">
    <property type="entry name" value="Chitin binding domain"/>
    <property type="match status" value="1"/>
</dbReference>
<protein>
    <recommendedName>
        <fullName evidence="20">Acidic mammalian chitinase</fullName>
        <ecNumber evidence="5">3.2.1.14</ecNumber>
    </recommendedName>
</protein>
<accession>M3XJL7</accession>
<evidence type="ECO:0000256" key="6">
    <source>
        <dbReference type="ARBA" id="ARBA00022490"/>
    </source>
</evidence>
<dbReference type="GO" id="GO:0008843">
    <property type="term" value="F:endochitinase activity"/>
    <property type="evidence" value="ECO:0007669"/>
    <property type="project" value="UniProtKB-EC"/>
</dbReference>
<dbReference type="PROSITE" id="PS50940">
    <property type="entry name" value="CHIT_BIND_II"/>
    <property type="match status" value="1"/>
</dbReference>
<dbReference type="SMART" id="SM00494">
    <property type="entry name" value="ChtBD2"/>
    <property type="match status" value="1"/>
</dbReference>
<evidence type="ECO:0000256" key="22">
    <source>
        <dbReference type="SAM" id="SignalP"/>
    </source>
</evidence>
<comment type="similarity">
    <text evidence="4">Belongs to the glycosyl hydrolase 18 family. Chitinase class II subfamily.</text>
</comment>
<dbReference type="EMBL" id="AFYH01035548">
    <property type="status" value="NOT_ANNOTATED_CDS"/>
    <property type="molecule type" value="Genomic_DNA"/>
</dbReference>
<evidence type="ECO:0000256" key="2">
    <source>
        <dbReference type="ARBA" id="ARBA00004496"/>
    </source>
</evidence>
<dbReference type="PANTHER" id="PTHR11177">
    <property type="entry name" value="CHITINASE"/>
    <property type="match status" value="1"/>
</dbReference>
<dbReference type="Pfam" id="PF00704">
    <property type="entry name" value="Glyco_hydro_18"/>
    <property type="match status" value="1"/>
</dbReference>
<dbReference type="FunFam" id="3.10.50.10:FF:000001">
    <property type="entry name" value="Chitinase 3-like 1"/>
    <property type="match status" value="1"/>
</dbReference>
<dbReference type="GO" id="GO:0006915">
    <property type="term" value="P:apoptotic process"/>
    <property type="evidence" value="ECO:0007669"/>
    <property type="project" value="UniProtKB-KW"/>
</dbReference>
<evidence type="ECO:0000256" key="21">
    <source>
        <dbReference type="SAM" id="MobiDB-lite"/>
    </source>
</evidence>
<feature type="domain" description="GH18" evidence="24">
    <location>
        <begin position="24"/>
        <end position="391"/>
    </location>
</feature>
<dbReference type="GeneTree" id="ENSGT00940000162989"/>
<reference evidence="26" key="1">
    <citation type="submission" date="2011-08" db="EMBL/GenBank/DDBJ databases">
        <title>The draft genome of Latimeria chalumnae.</title>
        <authorList>
            <person name="Di Palma F."/>
            <person name="Alfoldi J."/>
            <person name="Johnson J."/>
            <person name="Berlin A."/>
            <person name="Gnerre S."/>
            <person name="Jaffe D."/>
            <person name="MacCallum I."/>
            <person name="Young S."/>
            <person name="Walker B.J."/>
            <person name="Lander E."/>
            <person name="Lindblad-Toh K."/>
        </authorList>
    </citation>
    <scope>NUCLEOTIDE SEQUENCE [LARGE SCALE GENOMIC DNA]</scope>
    <source>
        <strain evidence="26">Wild caught</strain>
    </source>
</reference>
<dbReference type="PROSITE" id="PS01095">
    <property type="entry name" value="GH18_1"/>
    <property type="match status" value="1"/>
</dbReference>
<dbReference type="OrthoDB" id="76388at2759"/>
<evidence type="ECO:0000313" key="25">
    <source>
        <dbReference type="Ensembl" id="ENSLACP00000022923.1"/>
    </source>
</evidence>
<dbReference type="Proteomes" id="UP000008672">
    <property type="component" value="Unassembled WGS sequence"/>
</dbReference>
<dbReference type="Gene3D" id="3.10.50.10">
    <property type="match status" value="1"/>
</dbReference>
<gene>
    <name evidence="25" type="primary">LOC102365725</name>
</gene>
<keyword evidence="7" id="KW-0964">Secreted</keyword>
<dbReference type="EMBL" id="AFYH01035547">
    <property type="status" value="NOT_ANNOTATED_CDS"/>
    <property type="molecule type" value="Genomic_DNA"/>
</dbReference>
<name>M3XJL7_LATCH</name>
<dbReference type="Bgee" id="ENSLACG00000014252">
    <property type="expression patterns" value="Expressed in mesonephros"/>
</dbReference>
<dbReference type="GO" id="GO:0006954">
    <property type="term" value="P:inflammatory response"/>
    <property type="evidence" value="ECO:0007669"/>
    <property type="project" value="UniProtKB-KW"/>
</dbReference>
<dbReference type="FunFam" id="3.20.20.80:FF:000081">
    <property type="entry name" value="Chitinase 1"/>
    <property type="match status" value="1"/>
</dbReference>
<dbReference type="SUPFAM" id="SSF54556">
    <property type="entry name" value="Chitinase insertion domain"/>
    <property type="match status" value="1"/>
</dbReference>
<keyword evidence="26" id="KW-1185">Reference proteome</keyword>
<feature type="domain" description="Chitin-binding type-2" evidence="23">
    <location>
        <begin position="425"/>
        <end position="476"/>
    </location>
</feature>
<evidence type="ECO:0000256" key="9">
    <source>
        <dbReference type="ARBA" id="ARBA00022703"/>
    </source>
</evidence>
<dbReference type="EMBL" id="AFYH01035554">
    <property type="status" value="NOT_ANNOTATED_CDS"/>
    <property type="molecule type" value="Genomic_DNA"/>
</dbReference>
<dbReference type="InterPro" id="IPR036508">
    <property type="entry name" value="Chitin-bd_dom_sf"/>
</dbReference>
<keyword evidence="12" id="KW-0391">Immunity</keyword>
<feature type="signal peptide" evidence="22">
    <location>
        <begin position="1"/>
        <end position="21"/>
    </location>
</feature>
<keyword evidence="6" id="KW-0963">Cytoplasm</keyword>
<dbReference type="Pfam" id="PF01607">
    <property type="entry name" value="CBM_14"/>
    <property type="match status" value="1"/>
</dbReference>
<dbReference type="GO" id="GO:0005576">
    <property type="term" value="C:extracellular region"/>
    <property type="evidence" value="ECO:0007669"/>
    <property type="project" value="UniProtKB-SubCell"/>
</dbReference>
<dbReference type="GO" id="GO:0008061">
    <property type="term" value="F:chitin binding"/>
    <property type="evidence" value="ECO:0007669"/>
    <property type="project" value="UniProtKB-KW"/>
</dbReference>
<keyword evidence="8" id="KW-0147">Chitin-binding</keyword>
<dbReference type="Gene3D" id="3.20.20.80">
    <property type="entry name" value="Glycosidases"/>
    <property type="match status" value="1"/>
</dbReference>
<evidence type="ECO:0000256" key="16">
    <source>
        <dbReference type="ARBA" id="ARBA00023277"/>
    </source>
</evidence>
<dbReference type="GO" id="GO:0005737">
    <property type="term" value="C:cytoplasm"/>
    <property type="evidence" value="ECO:0007669"/>
    <property type="project" value="UniProtKB-SubCell"/>
</dbReference>
<evidence type="ECO:0000256" key="15">
    <source>
        <dbReference type="ARBA" id="ARBA00023198"/>
    </source>
</evidence>
<reference evidence="25" key="2">
    <citation type="submission" date="2025-08" db="UniProtKB">
        <authorList>
            <consortium name="Ensembl"/>
        </authorList>
    </citation>
    <scope>IDENTIFICATION</scope>
</reference>
<evidence type="ECO:0000256" key="1">
    <source>
        <dbReference type="ARBA" id="ARBA00000822"/>
    </source>
</evidence>
<evidence type="ECO:0000259" key="23">
    <source>
        <dbReference type="PROSITE" id="PS50940"/>
    </source>
</evidence>
<dbReference type="PROSITE" id="PS51910">
    <property type="entry name" value="GH18_2"/>
    <property type="match status" value="1"/>
</dbReference>
<evidence type="ECO:0000256" key="4">
    <source>
        <dbReference type="ARBA" id="ARBA00009121"/>
    </source>
</evidence>
<dbReference type="EMBL" id="AFYH01035549">
    <property type="status" value="NOT_ANNOTATED_CDS"/>
    <property type="molecule type" value="Genomic_DNA"/>
</dbReference>
<evidence type="ECO:0000256" key="13">
    <source>
        <dbReference type="ARBA" id="ARBA00023024"/>
    </source>
</evidence>
<dbReference type="InterPro" id="IPR001223">
    <property type="entry name" value="Glyco_hydro18_cat"/>
</dbReference>
<organism evidence="25 26">
    <name type="scientific">Latimeria chalumnae</name>
    <name type="common">Coelacanth</name>
    <dbReference type="NCBI Taxonomy" id="7897"/>
    <lineage>
        <taxon>Eukaryota</taxon>
        <taxon>Metazoa</taxon>
        <taxon>Chordata</taxon>
        <taxon>Craniata</taxon>
        <taxon>Vertebrata</taxon>
        <taxon>Euteleostomi</taxon>
        <taxon>Coelacanthiformes</taxon>
        <taxon>Coelacanthidae</taxon>
        <taxon>Latimeria</taxon>
    </lineage>
</organism>
<keyword evidence="11" id="KW-0378">Hydrolase</keyword>
<dbReference type="EMBL" id="AFYH01035550">
    <property type="status" value="NOT_ANNOTATED_CDS"/>
    <property type="molecule type" value="Genomic_DNA"/>
</dbReference>
<keyword evidence="10 22" id="KW-0732">Signal</keyword>
<dbReference type="FunFam" id="3.20.20.80:FF:000007">
    <property type="entry name" value="Acidic mammalian chitinase"/>
    <property type="match status" value="1"/>
</dbReference>
<feature type="compositionally biased region" description="Gly residues" evidence="21">
    <location>
        <begin position="406"/>
        <end position="418"/>
    </location>
</feature>
<dbReference type="SUPFAM" id="SSF51445">
    <property type="entry name" value="(Trans)glycosidases"/>
    <property type="match status" value="1"/>
</dbReference>
<dbReference type="InterPro" id="IPR050314">
    <property type="entry name" value="Glycosyl_Hydrlase_18"/>
</dbReference>
<dbReference type="InterPro" id="IPR001579">
    <property type="entry name" value="Glyco_hydro_18_chit_AS"/>
</dbReference>
<evidence type="ECO:0000256" key="14">
    <source>
        <dbReference type="ARBA" id="ARBA00023157"/>
    </source>
</evidence>
<keyword evidence="14" id="KW-1015">Disulfide bond</keyword>
<dbReference type="AlphaFoldDB" id="M3XJL7"/>
<evidence type="ECO:0000313" key="26">
    <source>
        <dbReference type="Proteomes" id="UP000008672"/>
    </source>
</evidence>